<keyword evidence="1" id="KW-0238">DNA-binding</keyword>
<organism evidence="4">
    <name type="scientific">Streptantibioticus silvisoli</name>
    <dbReference type="NCBI Taxonomy" id="2705255"/>
    <lineage>
        <taxon>Bacteria</taxon>
        <taxon>Bacillati</taxon>
        <taxon>Actinomycetota</taxon>
        <taxon>Actinomycetes</taxon>
        <taxon>Kitasatosporales</taxon>
        <taxon>Streptomycetaceae</taxon>
        <taxon>Streptantibioticus</taxon>
    </lineage>
</organism>
<protein>
    <submittedName>
        <fullName evidence="4">MerR family transcriptional regulator</fullName>
    </submittedName>
</protein>
<evidence type="ECO:0000256" key="1">
    <source>
        <dbReference type="ARBA" id="ARBA00023125"/>
    </source>
</evidence>
<dbReference type="Pfam" id="PF13411">
    <property type="entry name" value="MerR_1"/>
    <property type="match status" value="1"/>
</dbReference>
<dbReference type="GO" id="GO:0003700">
    <property type="term" value="F:DNA-binding transcription factor activity"/>
    <property type="evidence" value="ECO:0007669"/>
    <property type="project" value="InterPro"/>
</dbReference>
<dbReference type="InterPro" id="IPR047057">
    <property type="entry name" value="MerR_fam"/>
</dbReference>
<dbReference type="EMBL" id="JABXJJ020000036">
    <property type="protein sequence ID" value="MDI5972790.1"/>
    <property type="molecule type" value="Genomic_DNA"/>
</dbReference>
<dbReference type="InterPro" id="IPR009061">
    <property type="entry name" value="DNA-bd_dom_put_sf"/>
</dbReference>
<comment type="caution">
    <text evidence="4">The sequence shown here is derived from an EMBL/GenBank/DDBJ whole genome shotgun (WGS) entry which is preliminary data.</text>
</comment>
<dbReference type="GO" id="GO:0003677">
    <property type="term" value="F:DNA binding"/>
    <property type="evidence" value="ECO:0007669"/>
    <property type="project" value="UniProtKB-KW"/>
</dbReference>
<sequence>MAELAKEAGVSVRTLRFYRERRLLPPPRRQGRIAWYGDAHLARLRTVAALLERGHTLGGIADLIAAWENGRDVGELLGLESALATPWSEETPVRLTPPELADSFGADVTADNLATALDIGYIAVDGDDVVHVSRRLLDASAALVREGVPLSAVLATGREVRRHVDALADLFTVLTRTHVIDAAAPDLPAGAATRLAEALDRLRPLAKNVVEAELSMAMDRRVTTELDAWLSTRTPAPAAPADAPPAPADAPAADSTPDHAADSAPDAVARPAADSAPDAVADPGAASARGEAPRR</sequence>
<feature type="compositionally biased region" description="Low complexity" evidence="2">
    <location>
        <begin position="262"/>
        <end position="288"/>
    </location>
</feature>
<dbReference type="SMART" id="SM00422">
    <property type="entry name" value="HTH_MERR"/>
    <property type="match status" value="1"/>
</dbReference>
<proteinExistence type="predicted"/>
<feature type="region of interest" description="Disordered" evidence="2">
    <location>
        <begin position="234"/>
        <end position="295"/>
    </location>
</feature>
<reference evidence="4" key="1">
    <citation type="submission" date="2023-05" db="EMBL/GenBank/DDBJ databases">
        <title>Streptantibioticus silvisoli sp. nov., acidotolerant actinomycetes 1 from pine litter.</title>
        <authorList>
            <person name="Swiecimska M."/>
            <person name="Golinska P."/>
            <person name="Sangal V."/>
            <person name="Wachnowicz B."/>
            <person name="Goodfellow M."/>
        </authorList>
    </citation>
    <scope>NUCLEOTIDE SEQUENCE</scope>
    <source>
        <strain evidence="4">SL13</strain>
    </source>
</reference>
<gene>
    <name evidence="4" type="ORF">POF50_026190</name>
</gene>
<evidence type="ECO:0000256" key="2">
    <source>
        <dbReference type="SAM" id="MobiDB-lite"/>
    </source>
</evidence>
<dbReference type="InterPro" id="IPR000551">
    <property type="entry name" value="MerR-type_HTH_dom"/>
</dbReference>
<dbReference type="AlphaFoldDB" id="A0AA90H860"/>
<evidence type="ECO:0000259" key="3">
    <source>
        <dbReference type="PROSITE" id="PS50937"/>
    </source>
</evidence>
<dbReference type="Gene3D" id="1.10.1660.10">
    <property type="match status" value="1"/>
</dbReference>
<name>A0AA90H860_9ACTN</name>
<dbReference type="PANTHER" id="PTHR30204">
    <property type="entry name" value="REDOX-CYCLING DRUG-SENSING TRANSCRIPTIONAL ACTIVATOR SOXR"/>
    <property type="match status" value="1"/>
</dbReference>
<dbReference type="SUPFAM" id="SSF46955">
    <property type="entry name" value="Putative DNA-binding domain"/>
    <property type="match status" value="1"/>
</dbReference>
<evidence type="ECO:0000313" key="4">
    <source>
        <dbReference type="EMBL" id="MDI5972790.1"/>
    </source>
</evidence>
<dbReference type="PROSITE" id="PS50937">
    <property type="entry name" value="HTH_MERR_2"/>
    <property type="match status" value="1"/>
</dbReference>
<dbReference type="PANTHER" id="PTHR30204:SF93">
    <property type="entry name" value="HTH MERR-TYPE DOMAIN-CONTAINING PROTEIN"/>
    <property type="match status" value="1"/>
</dbReference>
<feature type="domain" description="HTH merR-type" evidence="3">
    <location>
        <begin position="1"/>
        <end position="66"/>
    </location>
</feature>
<accession>A0AA90H860</accession>